<protein>
    <submittedName>
        <fullName evidence="1">Tetratricopeptide repeat protein</fullName>
    </submittedName>
</protein>
<dbReference type="PANTHER" id="PTHR11102">
    <property type="entry name" value="SEL-1-LIKE PROTEIN"/>
    <property type="match status" value="1"/>
</dbReference>
<accession>A0ABT9AC29</accession>
<keyword evidence="2" id="KW-1185">Reference proteome</keyword>
<evidence type="ECO:0000313" key="2">
    <source>
        <dbReference type="Proteomes" id="UP001167796"/>
    </source>
</evidence>
<dbReference type="InterPro" id="IPR011990">
    <property type="entry name" value="TPR-like_helical_dom_sf"/>
</dbReference>
<dbReference type="Pfam" id="PF08238">
    <property type="entry name" value="Sel1"/>
    <property type="match status" value="6"/>
</dbReference>
<name>A0ABT9AC29_9BACT</name>
<dbReference type="InterPro" id="IPR006597">
    <property type="entry name" value="Sel1-like"/>
</dbReference>
<gene>
    <name evidence="1" type="ORF">Q5H92_13620</name>
</gene>
<evidence type="ECO:0000313" key="1">
    <source>
        <dbReference type="EMBL" id="MDO7847403.1"/>
    </source>
</evidence>
<dbReference type="InterPro" id="IPR050767">
    <property type="entry name" value="Sel1_AlgK"/>
</dbReference>
<organism evidence="1 2">
    <name type="scientific">Hymenobacter mellowenesis</name>
    <dbReference type="NCBI Taxonomy" id="3063995"/>
    <lineage>
        <taxon>Bacteria</taxon>
        <taxon>Pseudomonadati</taxon>
        <taxon>Bacteroidota</taxon>
        <taxon>Cytophagia</taxon>
        <taxon>Cytophagales</taxon>
        <taxon>Hymenobacteraceae</taxon>
        <taxon>Hymenobacter</taxon>
    </lineage>
</organism>
<comment type="caution">
    <text evidence="1">The sequence shown here is derived from an EMBL/GenBank/DDBJ whole genome shotgun (WGS) entry which is preliminary data.</text>
</comment>
<proteinExistence type="predicted"/>
<dbReference type="Gene3D" id="1.25.40.10">
    <property type="entry name" value="Tetratricopeptide repeat domain"/>
    <property type="match status" value="1"/>
</dbReference>
<dbReference type="SMART" id="SM00671">
    <property type="entry name" value="SEL1"/>
    <property type="match status" value="6"/>
</dbReference>
<dbReference type="Proteomes" id="UP001167796">
    <property type="component" value="Unassembled WGS sequence"/>
</dbReference>
<dbReference type="EMBL" id="JAUQSX010000006">
    <property type="protein sequence ID" value="MDO7847403.1"/>
    <property type="molecule type" value="Genomic_DNA"/>
</dbReference>
<reference evidence="1" key="1">
    <citation type="submission" date="2023-07" db="EMBL/GenBank/DDBJ databases">
        <authorList>
            <person name="Kim M.K."/>
        </authorList>
    </citation>
    <scope>NUCLEOTIDE SEQUENCE</scope>
    <source>
        <strain evidence="1">M29</strain>
    </source>
</reference>
<dbReference type="RefSeq" id="WP_305012079.1">
    <property type="nucleotide sequence ID" value="NZ_JAUQSX010000006.1"/>
</dbReference>
<dbReference type="SUPFAM" id="SSF81901">
    <property type="entry name" value="HCP-like"/>
    <property type="match status" value="1"/>
</dbReference>
<dbReference type="PANTHER" id="PTHR11102:SF160">
    <property type="entry name" value="ERAD-ASSOCIATED E3 UBIQUITIN-PROTEIN LIGASE COMPONENT HRD3"/>
    <property type="match status" value="1"/>
</dbReference>
<sequence length="221" mass="25276">MLHWDGWGVAQNRERALHLLQMAAEAGHRTAQHNLGVAYDNGYELVKSHNQAFRYFSLAARQGCRDSMYCLGSFYYLGEGVAQDYAKARYWYRKGAQLGQVESMADLGRCYQRGVGGRRNQRHALFWFTKAVEAGSVRATTWLGLEYTLKPTEDWAKARYWLEQAAEHQQSHAMYLLGIWAAEGWTGDEKIADALFWFEKAVQSGHNRAGLRLAELQGEQF</sequence>